<dbReference type="EMBL" id="BOPD01000009">
    <property type="protein sequence ID" value="GIJ32389.1"/>
    <property type="molecule type" value="Genomic_DNA"/>
</dbReference>
<evidence type="ECO:0000256" key="1">
    <source>
        <dbReference type="SAM" id="MobiDB-lite"/>
    </source>
</evidence>
<comment type="caution">
    <text evidence="3">The sequence shown here is derived from an EMBL/GenBank/DDBJ whole genome shotgun (WGS) entry which is preliminary data.</text>
</comment>
<keyword evidence="4" id="KW-1185">Reference proteome</keyword>
<protein>
    <submittedName>
        <fullName evidence="3">Uncharacterized protein</fullName>
    </submittedName>
</protein>
<dbReference type="Proteomes" id="UP000607311">
    <property type="component" value="Unassembled WGS sequence"/>
</dbReference>
<organism evidence="3 4">
    <name type="scientific">Micromonospora sediminimaris</name>
    <dbReference type="NCBI Taxonomy" id="547162"/>
    <lineage>
        <taxon>Bacteria</taxon>
        <taxon>Bacillati</taxon>
        <taxon>Actinomycetota</taxon>
        <taxon>Actinomycetes</taxon>
        <taxon>Micromonosporales</taxon>
        <taxon>Micromonosporaceae</taxon>
        <taxon>Micromonospora</taxon>
    </lineage>
</organism>
<feature type="compositionally biased region" description="Low complexity" evidence="1">
    <location>
        <begin position="55"/>
        <end position="67"/>
    </location>
</feature>
<accession>A0A9W5XIY8</accession>
<keyword evidence="2" id="KW-1133">Transmembrane helix</keyword>
<sequence length="171" mass="17302">MRWLVASDGVTMPRPGPDPDDPWRRPDSGDGPDSDLRTTLSPTSGTDSDGGGDLTGTTNPPHASAPGTPAPGAPSPSGGPSRTDTPGPRPGQVASGGAGGYAGPPPTTAPPPGWRPPVHLQAAPPRQLPAQDMVSLDAQEQRAQRVTWAVGAVAGAVLVVLTCLLCTRLLF</sequence>
<feature type="region of interest" description="Disordered" evidence="1">
    <location>
        <begin position="1"/>
        <end position="127"/>
    </location>
</feature>
<evidence type="ECO:0000256" key="2">
    <source>
        <dbReference type="SAM" id="Phobius"/>
    </source>
</evidence>
<evidence type="ECO:0000313" key="3">
    <source>
        <dbReference type="EMBL" id="GIJ32389.1"/>
    </source>
</evidence>
<feature type="compositionally biased region" description="Low complexity" evidence="1">
    <location>
        <begin position="38"/>
        <end position="47"/>
    </location>
</feature>
<dbReference type="AlphaFoldDB" id="A0A9W5XIY8"/>
<gene>
    <name evidence="3" type="ORF">Vse01_15370</name>
</gene>
<evidence type="ECO:0000313" key="4">
    <source>
        <dbReference type="Proteomes" id="UP000607311"/>
    </source>
</evidence>
<name>A0A9W5XIY8_9ACTN</name>
<reference evidence="3" key="1">
    <citation type="submission" date="2021-01" db="EMBL/GenBank/DDBJ databases">
        <title>Whole genome shotgun sequence of Verrucosispora sediminis NBRC 107745.</title>
        <authorList>
            <person name="Komaki H."/>
            <person name="Tamura T."/>
        </authorList>
    </citation>
    <scope>NUCLEOTIDE SEQUENCE</scope>
    <source>
        <strain evidence="3">NBRC 107745</strain>
    </source>
</reference>
<feature type="transmembrane region" description="Helical" evidence="2">
    <location>
        <begin position="148"/>
        <end position="170"/>
    </location>
</feature>
<feature type="compositionally biased region" description="Pro residues" evidence="1">
    <location>
        <begin position="103"/>
        <end position="115"/>
    </location>
</feature>
<keyword evidence="2" id="KW-0472">Membrane</keyword>
<keyword evidence="2" id="KW-0812">Transmembrane</keyword>
<proteinExistence type="predicted"/>